<evidence type="ECO:0000256" key="1">
    <source>
        <dbReference type="SAM" id="Phobius"/>
    </source>
</evidence>
<comment type="caution">
    <text evidence="2">The sequence shown here is derived from an EMBL/GenBank/DDBJ whole genome shotgun (WGS) entry which is preliminary data.</text>
</comment>
<dbReference type="Pfam" id="PF04744">
    <property type="entry name" value="Monooxygenase_B"/>
    <property type="match status" value="1"/>
</dbReference>
<dbReference type="EMBL" id="VBSB01000037">
    <property type="protein sequence ID" value="NTY63986.1"/>
    <property type="molecule type" value="Genomic_DNA"/>
</dbReference>
<dbReference type="InterPro" id="IPR023303">
    <property type="entry name" value="NH3_CH4_mOase_suB_C"/>
</dbReference>
<keyword evidence="1" id="KW-1133">Transmembrane helix</keyword>
<dbReference type="Proteomes" id="UP000708347">
    <property type="component" value="Unassembled WGS sequence"/>
</dbReference>
<gene>
    <name evidence="2" type="ORF">FEG63_31200</name>
</gene>
<name>A0ABX2K206_9MYCO</name>
<dbReference type="Gene3D" id="1.10.287.710">
    <property type="entry name" value="Helix hairpin bin"/>
    <property type="match status" value="1"/>
</dbReference>
<accession>A0ABX2K206</accession>
<keyword evidence="1" id="KW-0812">Transmembrane</keyword>
<keyword evidence="2" id="KW-0503">Monooxygenase</keyword>
<feature type="transmembrane region" description="Helical" evidence="1">
    <location>
        <begin position="249"/>
        <end position="268"/>
    </location>
</feature>
<keyword evidence="1" id="KW-0472">Membrane</keyword>
<evidence type="ECO:0000313" key="2">
    <source>
        <dbReference type="EMBL" id="NTY63986.1"/>
    </source>
</evidence>
<reference evidence="2 3" key="1">
    <citation type="submission" date="2019-05" db="EMBL/GenBank/DDBJ databases">
        <title>Mycolicibacterium sphagni ENV482 genome assembly.</title>
        <authorList>
            <person name="Chen W."/>
            <person name="Faulkner N.W."/>
            <person name="Hyman M.R."/>
        </authorList>
    </citation>
    <scope>NUCLEOTIDE SEQUENCE [LARGE SCALE GENOMIC DNA]</scope>
    <source>
        <strain evidence="2 3">ENV482</strain>
    </source>
</reference>
<dbReference type="GO" id="GO:0004497">
    <property type="term" value="F:monooxygenase activity"/>
    <property type="evidence" value="ECO:0007669"/>
    <property type="project" value="UniProtKB-KW"/>
</dbReference>
<proteinExistence type="predicted"/>
<dbReference type="InterPro" id="IPR006833">
    <property type="entry name" value="NH3_CH4_mOase_B"/>
</dbReference>
<organism evidence="2 3">
    <name type="scientific">Mycolicibacterium sphagni</name>
    <dbReference type="NCBI Taxonomy" id="1786"/>
    <lineage>
        <taxon>Bacteria</taxon>
        <taxon>Bacillati</taxon>
        <taxon>Actinomycetota</taxon>
        <taxon>Actinomycetes</taxon>
        <taxon>Mycobacteriales</taxon>
        <taxon>Mycobacteriaceae</taxon>
        <taxon>Mycolicibacterium</taxon>
    </lineage>
</organism>
<keyword evidence="2" id="KW-0560">Oxidoreductase</keyword>
<dbReference type="InterPro" id="IPR023141">
    <property type="entry name" value="NH3_CH4_mOase_suB_hlx_hairpin"/>
</dbReference>
<sequence>MAKSLMDYLDLRKKHTPRNGARRAKLFSLAGVVGLLLVLAPPPLASAHGEQSQQPFERTSTVAFYDTQFSTDRLDVGQELTITGTLRIMNSWPDHTIAPPDLGYLTVNTPGPVFMVEEREMSGMFTPQSVKVSKGGIYPYKIVLKARIPGTWHVHPAMAMEGTGTLVGEGKYITINDAGTFTEPQTLSDGRNVDLASYGLGRVVIWHVLGLLVAVAYAAFWLRKSLLQRAAVVNAGGGATLVTPKERNVSIGIAIVALVLGLGGYAYAQVFDGPHIPPQVARLSPVPQTPSGLARQLETQVQSAVFQEKTGTLVLKVNVDNKSNSPVRLDRLQFADYVVTVTDGAKPDTDGVATVSPSGPIPPGGSSNLTVELDARSLLSRNLLPTNDAQIRVTGLMFFQDAAGQTSTSEINELTSGVLPEYGTQ</sequence>
<dbReference type="InterPro" id="IPR023301">
    <property type="entry name" value="NH3_CH4_mOase_suB_N"/>
</dbReference>
<feature type="transmembrane region" description="Helical" evidence="1">
    <location>
        <begin position="204"/>
        <end position="222"/>
    </location>
</feature>
<keyword evidence="3" id="KW-1185">Reference proteome</keyword>
<evidence type="ECO:0000313" key="3">
    <source>
        <dbReference type="Proteomes" id="UP000708347"/>
    </source>
</evidence>
<protein>
    <submittedName>
        <fullName evidence="2">Particulate hydrocarbon monooxygenase subunit B</fullName>
    </submittedName>
</protein>
<dbReference type="RefSeq" id="WP_014805760.1">
    <property type="nucleotide sequence ID" value="NZ_VBSB01000037.1"/>
</dbReference>
<dbReference type="Gene3D" id="2.60.40.1580">
    <property type="entry name" value="Particulate methane monooxygenase, b subunit. Chain: A, domain 3"/>
    <property type="match status" value="1"/>
</dbReference>
<dbReference type="Gene3D" id="2.60.120.570">
    <property type="entry name" value="Particulate methane monooxygenase, b subunit. Chain: A, domain 1"/>
    <property type="match status" value="1"/>
</dbReference>